<keyword evidence="3" id="KW-1185">Reference proteome</keyword>
<accession>A0A2K6WD85</accession>
<evidence type="ECO:0000313" key="3">
    <source>
        <dbReference type="Proteomes" id="UP000024404"/>
    </source>
</evidence>
<feature type="transmembrane region" description="Helical" evidence="1">
    <location>
        <begin position="36"/>
        <end position="56"/>
    </location>
</feature>
<dbReference type="OMA" id="WRYKSSY"/>
<evidence type="ECO:0000256" key="1">
    <source>
        <dbReference type="SAM" id="Phobius"/>
    </source>
</evidence>
<protein>
    <submittedName>
        <fullName evidence="2">Uncharacterized protein</fullName>
    </submittedName>
</protein>
<name>A0A2K6WD85_ONCVO</name>
<keyword evidence="1" id="KW-1133">Transmembrane helix</keyword>
<organism evidence="2 3">
    <name type="scientific">Onchocerca volvulus</name>
    <dbReference type="NCBI Taxonomy" id="6282"/>
    <lineage>
        <taxon>Eukaryota</taxon>
        <taxon>Metazoa</taxon>
        <taxon>Ecdysozoa</taxon>
        <taxon>Nematoda</taxon>
        <taxon>Chromadorea</taxon>
        <taxon>Rhabditida</taxon>
        <taxon>Spirurina</taxon>
        <taxon>Spiruromorpha</taxon>
        <taxon>Filarioidea</taxon>
        <taxon>Onchocercidae</taxon>
        <taxon>Onchocerca</taxon>
    </lineage>
</organism>
<proteinExistence type="predicted"/>
<dbReference type="EnsemblMetazoa" id="OVOC7137.1">
    <property type="protein sequence ID" value="OVOC7137.1"/>
    <property type="gene ID" value="WBGene00243946"/>
</dbReference>
<dbReference type="Proteomes" id="UP000024404">
    <property type="component" value="Unassembled WGS sequence"/>
</dbReference>
<feature type="transmembrane region" description="Helical" evidence="1">
    <location>
        <begin position="137"/>
        <end position="159"/>
    </location>
</feature>
<feature type="transmembrane region" description="Helical" evidence="1">
    <location>
        <begin position="100"/>
        <end position="125"/>
    </location>
</feature>
<reference evidence="3" key="1">
    <citation type="submission" date="2013-10" db="EMBL/GenBank/DDBJ databases">
        <title>Genome sequencing of Onchocerca volvulus.</title>
        <authorList>
            <person name="Cotton J."/>
            <person name="Tsai J."/>
            <person name="Stanley E."/>
            <person name="Tracey A."/>
            <person name="Holroyd N."/>
            <person name="Lustigman S."/>
            <person name="Berriman M."/>
        </authorList>
    </citation>
    <scope>NUCLEOTIDE SEQUENCE</scope>
</reference>
<reference evidence="2" key="2">
    <citation type="submission" date="2018-02" db="UniProtKB">
        <authorList>
            <consortium name="EnsemblMetazoa"/>
        </authorList>
    </citation>
    <scope>IDENTIFICATION</scope>
</reference>
<keyword evidence="1" id="KW-0472">Membrane</keyword>
<feature type="transmembrane region" description="Helical" evidence="1">
    <location>
        <begin position="68"/>
        <end position="88"/>
    </location>
</feature>
<dbReference type="AlphaFoldDB" id="A0A2K6WD85"/>
<keyword evidence="1" id="KW-0812">Transmembrane</keyword>
<evidence type="ECO:0000313" key="2">
    <source>
        <dbReference type="EnsemblMetazoa" id="OVOC7137.1"/>
    </source>
</evidence>
<dbReference type="EnsemblMetazoa" id="OVOC7137.2">
    <property type="protein sequence ID" value="OVOC7137.2"/>
    <property type="gene ID" value="WBGene00243946"/>
</dbReference>
<sequence length="192" mass="22426">MSIAIRWTKCGRSYQKMKSIESSKSQNRFHIEDIRVLNAISVQLYLSLITIVYSVLQGLVFQKPVSAILFAIIGVTKLRLFWFLYTGWHYKSLYLLRMHFILSLFCITALFTLCVIIGLMNLYAIGPFQYTSIRNYFQSHVLVALCSLVPFVIGFNASWRFYCETKNKMCKPVLGYSFLKCVADYQRYQKKL</sequence>
<dbReference type="EMBL" id="CMVM020000188">
    <property type="status" value="NOT_ANNOTATED_CDS"/>
    <property type="molecule type" value="Genomic_DNA"/>
</dbReference>